<proteinExistence type="predicted"/>
<dbReference type="Proteomes" id="UP000324800">
    <property type="component" value="Unassembled WGS sequence"/>
</dbReference>
<gene>
    <name evidence="1" type="ORF">EZS28_018024</name>
</gene>
<accession>A0A5J4VUT7</accession>
<dbReference type="AlphaFoldDB" id="A0A5J4VUT7"/>
<evidence type="ECO:0000313" key="2">
    <source>
        <dbReference type="Proteomes" id="UP000324800"/>
    </source>
</evidence>
<evidence type="ECO:0000313" key="1">
    <source>
        <dbReference type="EMBL" id="KAA6386451.1"/>
    </source>
</evidence>
<dbReference type="EMBL" id="SNRW01004799">
    <property type="protein sequence ID" value="KAA6386451.1"/>
    <property type="molecule type" value="Genomic_DNA"/>
</dbReference>
<protein>
    <submittedName>
        <fullName evidence="1">Uncharacterized protein</fullName>
    </submittedName>
</protein>
<sequence length="104" mass="12429">MRLLQTGLVDIFQDNQFESPDQLLFYDDLNDFNDLLLLDLQDIENEGVVLLELDRKYMFLESELEQDKLGEQQDEKEDCVQLQYSNESEREFCELYVLRQLLLA</sequence>
<name>A0A5J4VUT7_9EUKA</name>
<comment type="caution">
    <text evidence="1">The sequence shown here is derived from an EMBL/GenBank/DDBJ whole genome shotgun (WGS) entry which is preliminary data.</text>
</comment>
<organism evidence="1 2">
    <name type="scientific">Streblomastix strix</name>
    <dbReference type="NCBI Taxonomy" id="222440"/>
    <lineage>
        <taxon>Eukaryota</taxon>
        <taxon>Metamonada</taxon>
        <taxon>Preaxostyla</taxon>
        <taxon>Oxymonadida</taxon>
        <taxon>Streblomastigidae</taxon>
        <taxon>Streblomastix</taxon>
    </lineage>
</organism>
<reference evidence="1 2" key="1">
    <citation type="submission" date="2019-03" db="EMBL/GenBank/DDBJ databases">
        <title>Single cell metagenomics reveals metabolic interactions within the superorganism composed of flagellate Streblomastix strix and complex community of Bacteroidetes bacteria on its surface.</title>
        <authorList>
            <person name="Treitli S.C."/>
            <person name="Kolisko M."/>
            <person name="Husnik F."/>
            <person name="Keeling P."/>
            <person name="Hampl V."/>
        </authorList>
    </citation>
    <scope>NUCLEOTIDE SEQUENCE [LARGE SCALE GENOMIC DNA]</scope>
    <source>
        <strain evidence="1">ST1C</strain>
    </source>
</reference>